<accession>D7WA57</accession>
<proteinExistence type="predicted"/>
<dbReference type="STRING" id="585529.HMPREF0291_10913"/>
<dbReference type="Proteomes" id="UP000004208">
    <property type="component" value="Unassembled WGS sequence"/>
</dbReference>
<comment type="caution">
    <text evidence="2">The sequence shown here is derived from an EMBL/GenBank/DDBJ whole genome shotgun (WGS) entry which is preliminary data.</text>
</comment>
<feature type="domain" description="RelA/SpoT" evidence="1">
    <location>
        <begin position="86"/>
        <end position="197"/>
    </location>
</feature>
<dbReference type="HOGENOM" id="CLU_083258_0_0_11"/>
<dbReference type="InterPro" id="IPR007685">
    <property type="entry name" value="RelA_SpoT"/>
</dbReference>
<dbReference type="GO" id="GO:0015969">
    <property type="term" value="P:guanosine tetraphosphate metabolic process"/>
    <property type="evidence" value="ECO:0007669"/>
    <property type="project" value="InterPro"/>
</dbReference>
<name>D7WA57_9CORY</name>
<dbReference type="Pfam" id="PF04607">
    <property type="entry name" value="RelA_SpoT"/>
    <property type="match status" value="1"/>
</dbReference>
<dbReference type="Gene3D" id="3.30.460.10">
    <property type="entry name" value="Beta Polymerase, domain 2"/>
    <property type="match status" value="1"/>
</dbReference>
<keyword evidence="3" id="KW-1185">Reference proteome</keyword>
<reference evidence="2" key="1">
    <citation type="submission" date="2010-06" db="EMBL/GenBank/DDBJ databases">
        <authorList>
            <person name="Muzny D."/>
            <person name="Qin X."/>
            <person name="Buhay C."/>
            <person name="Dugan-Rocha S."/>
            <person name="Ding Y."/>
            <person name="Chen G."/>
            <person name="Hawes A."/>
            <person name="Holder M."/>
            <person name="Jhangiani S."/>
            <person name="Johnson A."/>
            <person name="Khan Z."/>
            <person name="Li Z."/>
            <person name="Liu W."/>
            <person name="Liu X."/>
            <person name="Perez L."/>
            <person name="Shen H."/>
            <person name="Wang Q."/>
            <person name="Watt J."/>
            <person name="Xi L."/>
            <person name="Xin Y."/>
            <person name="Zhou J."/>
            <person name="Deng J."/>
            <person name="Jiang H."/>
            <person name="Liu Y."/>
            <person name="Qu J."/>
            <person name="Song X.-Z."/>
            <person name="Zhang L."/>
            <person name="Villasana D."/>
            <person name="Johnson A."/>
            <person name="Liu J."/>
            <person name="Liyanage D."/>
            <person name="Lorensuhewa L."/>
            <person name="Robinson T."/>
            <person name="Song A."/>
            <person name="Song B.-B."/>
            <person name="Dinh H."/>
            <person name="Thornton R."/>
            <person name="Coyle M."/>
            <person name="Francisco L."/>
            <person name="Jackson L."/>
            <person name="Javaid M."/>
            <person name="Korchina V."/>
            <person name="Kovar C."/>
            <person name="Mata R."/>
            <person name="Mathew T."/>
            <person name="Ngo R."/>
            <person name="Nguyen L."/>
            <person name="Nguyen N."/>
            <person name="Okwuonu G."/>
            <person name="Ongeri F."/>
            <person name="Pham C."/>
            <person name="Simmons D."/>
            <person name="Wilczek-Boney K."/>
            <person name="Hale W."/>
            <person name="Jakkamsetti A."/>
            <person name="Pham P."/>
            <person name="Ruth R."/>
            <person name="San Lucas F."/>
            <person name="Warren J."/>
            <person name="Zhang J."/>
            <person name="Zhao Z."/>
            <person name="Zhou C."/>
            <person name="Zhu D."/>
            <person name="Lee S."/>
            <person name="Bess C."/>
            <person name="Blankenburg K."/>
            <person name="Forbes L."/>
            <person name="Fu Q."/>
            <person name="Gubbala S."/>
            <person name="Hirani K."/>
            <person name="Jayaseelan J.C."/>
            <person name="Lara F."/>
            <person name="Munidasa M."/>
            <person name="Palculict T."/>
            <person name="Patil S."/>
            <person name="Pu L.-L."/>
            <person name="Saada N."/>
            <person name="Tang L."/>
            <person name="Weissenberger G."/>
            <person name="Zhu Y."/>
            <person name="Hemphill L."/>
            <person name="Shang Y."/>
            <person name="Youmans B."/>
            <person name="Ayvaz T."/>
            <person name="Ross M."/>
            <person name="Santibanez J."/>
            <person name="Aqrawi P."/>
            <person name="Gross S."/>
            <person name="Joshi V."/>
            <person name="Fowler G."/>
            <person name="Nazareth L."/>
            <person name="Reid J."/>
            <person name="Worley K."/>
            <person name="Petrosino J."/>
            <person name="Highlander S."/>
            <person name="Gibbs R."/>
        </authorList>
    </citation>
    <scope>NUCLEOTIDE SEQUENCE [LARGE SCALE GENOMIC DNA]</scope>
    <source>
        <strain evidence="2">ATCC 33030</strain>
    </source>
</reference>
<dbReference type="InterPro" id="IPR043519">
    <property type="entry name" value="NT_sf"/>
</dbReference>
<protein>
    <submittedName>
        <fullName evidence="2">RelA/SpoT domain protein</fullName>
    </submittedName>
</protein>
<dbReference type="AlphaFoldDB" id="D7WA57"/>
<organism evidence="2 3">
    <name type="scientific">Corynebacterium genitalium ATCC 33030</name>
    <dbReference type="NCBI Taxonomy" id="585529"/>
    <lineage>
        <taxon>Bacteria</taxon>
        <taxon>Bacillati</taxon>
        <taxon>Actinomycetota</taxon>
        <taxon>Actinomycetes</taxon>
        <taxon>Mycobacteriales</taxon>
        <taxon>Corynebacteriaceae</taxon>
        <taxon>Corynebacterium</taxon>
    </lineage>
</organism>
<gene>
    <name evidence="2" type="ORF">HMPREF0291_10913</name>
</gene>
<dbReference type="SUPFAM" id="SSF81301">
    <property type="entry name" value="Nucleotidyltransferase"/>
    <property type="match status" value="1"/>
</dbReference>
<evidence type="ECO:0000313" key="2">
    <source>
        <dbReference type="EMBL" id="EFK55655.1"/>
    </source>
</evidence>
<dbReference type="SMART" id="SM00954">
    <property type="entry name" value="RelA_SpoT"/>
    <property type="match status" value="1"/>
</dbReference>
<sequence>MNVAKEGLEVDLNSKPPFSKGDMKRAGKALMVGEGLDVEKYAEIVAWHQDLIVLIRETCERVIARYQEEYGDSDHLHSISRVFGSDRTKSKDTLTAKLGRIGMSLDSIQDFAGVRYDIEAGLTAQTYLAGRFESAFSDMGASVNVRDYRQDTQQGYRAIHLWLRMPAGRVEIQLRTSLQSRWASLNEFLGDKVGRSIRYEEPQESDFPELFVIIERVRFFSEAIRSIEERREMLLRDLSVQADIADALVLRNLQRSDQETAEILELMAVTSSEIAYLEAKPASQMKEGDDS</sequence>
<evidence type="ECO:0000313" key="3">
    <source>
        <dbReference type="Proteomes" id="UP000004208"/>
    </source>
</evidence>
<dbReference type="EMBL" id="ACLJ02000001">
    <property type="protein sequence ID" value="EFK55655.1"/>
    <property type="molecule type" value="Genomic_DNA"/>
</dbReference>
<dbReference type="CDD" id="cd05399">
    <property type="entry name" value="NT_Rel-Spo_like"/>
    <property type="match status" value="1"/>
</dbReference>
<dbReference type="eggNOG" id="COG2357">
    <property type="taxonomic scope" value="Bacteria"/>
</dbReference>
<evidence type="ECO:0000259" key="1">
    <source>
        <dbReference type="SMART" id="SM00954"/>
    </source>
</evidence>
<dbReference type="RefSeq" id="WP_005288661.1">
    <property type="nucleotide sequence ID" value="NZ_CP072935.1"/>
</dbReference>